<proteinExistence type="predicted"/>
<dbReference type="Pfam" id="PF03610">
    <property type="entry name" value="EIIA-man"/>
    <property type="match status" value="1"/>
</dbReference>
<dbReference type="PANTHER" id="PTHR33799:SF1">
    <property type="entry name" value="PTS SYSTEM MANNOSE-SPECIFIC EIIAB COMPONENT-RELATED"/>
    <property type="match status" value="1"/>
</dbReference>
<dbReference type="OrthoDB" id="7065728at2"/>
<evidence type="ECO:0000259" key="2">
    <source>
        <dbReference type="PROSITE" id="PS51096"/>
    </source>
</evidence>
<dbReference type="GO" id="GO:0009401">
    <property type="term" value="P:phosphoenolpyruvate-dependent sugar phosphotransferase system"/>
    <property type="evidence" value="ECO:0007669"/>
    <property type="project" value="InterPro"/>
</dbReference>
<evidence type="ECO:0000313" key="3">
    <source>
        <dbReference type="EMBL" id="OBS09117.1"/>
    </source>
</evidence>
<dbReference type="InterPro" id="IPR051471">
    <property type="entry name" value="Bacterial_PTS_sugar_comp"/>
</dbReference>
<name>A0A1A6C3H8_9GAMM</name>
<dbReference type="Proteomes" id="UP000029273">
    <property type="component" value="Unassembled WGS sequence"/>
</dbReference>
<comment type="caution">
    <text evidence="3">The sequence shown here is derived from an EMBL/GenBank/DDBJ whole genome shotgun (WGS) entry which is preliminary data.</text>
</comment>
<dbReference type="EMBL" id="JQSG02000003">
    <property type="protein sequence ID" value="OBS09117.1"/>
    <property type="molecule type" value="Genomic_DNA"/>
</dbReference>
<feature type="domain" description="PTS EIIA type-4" evidence="2">
    <location>
        <begin position="2"/>
        <end position="125"/>
    </location>
</feature>
<dbReference type="PANTHER" id="PTHR33799">
    <property type="entry name" value="PTS PERMEASE-RELATED-RELATED"/>
    <property type="match status" value="1"/>
</dbReference>
<keyword evidence="4" id="KW-1185">Reference proteome</keyword>
<dbReference type="InterPro" id="IPR036662">
    <property type="entry name" value="PTS_EIIA_man-typ_sf"/>
</dbReference>
<dbReference type="Gene3D" id="3.40.50.510">
    <property type="entry name" value="Phosphotransferase system, mannose-type IIA component"/>
    <property type="match status" value="1"/>
</dbReference>
<reference evidence="3 4" key="1">
    <citation type="journal article" date="2014" name="Genome Announc.">
        <title>Draft Genome Sequence of the Iron-Oxidizing, Acidophilic, and Halotolerant 'Thiobacillus prosperus' Type Strain DSM 5130.</title>
        <authorList>
            <person name="Ossandon F.J."/>
            <person name="Cardenas J.P."/>
            <person name="Corbett M."/>
            <person name="Quatrini R."/>
            <person name="Holmes D.S."/>
            <person name="Watkin E."/>
        </authorList>
    </citation>
    <scope>NUCLEOTIDE SEQUENCE [LARGE SCALE GENOMIC DNA]</scope>
    <source>
        <strain evidence="3 4">DSM 5130</strain>
    </source>
</reference>
<accession>A0A1A6C3H8</accession>
<sequence>MSVGILLITHNRLGADLMETARGMLRETPLSVANLAVSPVSDPDEILKRARELCDRLDTGNGVLVLTDMFGSTPSNIACRLCNDAHQVRILAGVNLPMLIRIFNYPALDLDALMDKALSGGHDGVLNCQEVSRHGKD</sequence>
<organism evidence="3 4">
    <name type="scientific">Acidihalobacter prosperus</name>
    <dbReference type="NCBI Taxonomy" id="160660"/>
    <lineage>
        <taxon>Bacteria</taxon>
        <taxon>Pseudomonadati</taxon>
        <taxon>Pseudomonadota</taxon>
        <taxon>Gammaproteobacteria</taxon>
        <taxon>Chromatiales</taxon>
        <taxon>Ectothiorhodospiraceae</taxon>
        <taxon>Acidihalobacter</taxon>
    </lineage>
</organism>
<evidence type="ECO:0000256" key="1">
    <source>
        <dbReference type="ARBA" id="ARBA00022679"/>
    </source>
</evidence>
<dbReference type="GO" id="GO:0016020">
    <property type="term" value="C:membrane"/>
    <property type="evidence" value="ECO:0007669"/>
    <property type="project" value="InterPro"/>
</dbReference>
<protein>
    <recommendedName>
        <fullName evidence="2">PTS EIIA type-4 domain-containing protein</fullName>
    </recommendedName>
</protein>
<keyword evidence="1" id="KW-0808">Transferase</keyword>
<dbReference type="PROSITE" id="PS51096">
    <property type="entry name" value="PTS_EIIA_TYPE_4"/>
    <property type="match status" value="1"/>
</dbReference>
<dbReference type="GO" id="GO:0016740">
    <property type="term" value="F:transferase activity"/>
    <property type="evidence" value="ECO:0007669"/>
    <property type="project" value="UniProtKB-KW"/>
</dbReference>
<evidence type="ECO:0000313" key="4">
    <source>
        <dbReference type="Proteomes" id="UP000029273"/>
    </source>
</evidence>
<dbReference type="AlphaFoldDB" id="A0A1A6C3H8"/>
<dbReference type="InterPro" id="IPR004701">
    <property type="entry name" value="PTS_EIIA_man-typ"/>
</dbReference>
<dbReference type="RefSeq" id="WP_038089034.1">
    <property type="nucleotide sequence ID" value="NZ_JQSG02000003.1"/>
</dbReference>
<gene>
    <name evidence="3" type="ORF">Thpro_021445</name>
</gene>
<dbReference type="SUPFAM" id="SSF53062">
    <property type="entry name" value="PTS system fructose IIA component-like"/>
    <property type="match status" value="1"/>
</dbReference>
<dbReference type="STRING" id="160660.BJI67_13585"/>